<evidence type="ECO:0000313" key="3">
    <source>
        <dbReference type="Proteomes" id="UP001385892"/>
    </source>
</evidence>
<dbReference type="PANTHER" id="PTHR42928">
    <property type="entry name" value="TRICARBOXYLATE-BINDING PROTEIN"/>
    <property type="match status" value="1"/>
</dbReference>
<dbReference type="Proteomes" id="UP001385892">
    <property type="component" value="Unassembled WGS sequence"/>
</dbReference>
<gene>
    <name evidence="2" type="ORF">WKW82_04130</name>
</gene>
<accession>A0ABU8WE90</accession>
<dbReference type="CDD" id="cd13578">
    <property type="entry name" value="PBP2_Bug27"/>
    <property type="match status" value="1"/>
</dbReference>
<name>A0ABU8WE90_9BURK</name>
<dbReference type="Gene3D" id="3.40.190.150">
    <property type="entry name" value="Bordetella uptake gene, domain 1"/>
    <property type="match status" value="1"/>
</dbReference>
<sequence>MAHAAVRPLPGITKGDIIMFKLHRLLAGAIACVVPLCALAQDYPAKPIKLIVGYAPGGFTDVAARMIATDLQKRIGQTVVVENKAGATGTIGADAVAKSAPDGYTLLLAHQNSNAVAPALFPKLPYDVVKDFTPIALVANTPLLMIVNPSVSAKDPASFIALAKKEKGALRFASSGSGSSQHIGAAMFMLATQTEMNHIPYKGSAQALNDLLSGQVELNFDSPPPTLQFIKAGKLRALAITSAKRSPLLPDVPTMAEAGLPGFEFTQWFGVVGPAGMPAPVVKRLNEAINAGLASPEMKEKLAALGATPMGGTPEEFARTIKADTLRFAKLVNEAKIKLD</sequence>
<dbReference type="RefSeq" id="WP_340340985.1">
    <property type="nucleotide sequence ID" value="NZ_JBBKZT010000002.1"/>
</dbReference>
<dbReference type="InterPro" id="IPR005064">
    <property type="entry name" value="BUG"/>
</dbReference>
<dbReference type="Gene3D" id="3.40.190.10">
    <property type="entry name" value="Periplasmic binding protein-like II"/>
    <property type="match status" value="1"/>
</dbReference>
<evidence type="ECO:0000256" key="1">
    <source>
        <dbReference type="ARBA" id="ARBA00006987"/>
    </source>
</evidence>
<dbReference type="Pfam" id="PF03401">
    <property type="entry name" value="TctC"/>
    <property type="match status" value="1"/>
</dbReference>
<organism evidence="2 3">
    <name type="scientific">Variovorax rhizosphaerae</name>
    <dbReference type="NCBI Taxonomy" id="1836200"/>
    <lineage>
        <taxon>Bacteria</taxon>
        <taxon>Pseudomonadati</taxon>
        <taxon>Pseudomonadota</taxon>
        <taxon>Betaproteobacteria</taxon>
        <taxon>Burkholderiales</taxon>
        <taxon>Comamonadaceae</taxon>
        <taxon>Variovorax</taxon>
    </lineage>
</organism>
<dbReference type="EMBL" id="JBBKZT010000002">
    <property type="protein sequence ID" value="MEJ8845818.1"/>
    <property type="molecule type" value="Genomic_DNA"/>
</dbReference>
<comment type="similarity">
    <text evidence="1">Belongs to the UPF0065 (bug) family.</text>
</comment>
<keyword evidence="3" id="KW-1185">Reference proteome</keyword>
<dbReference type="SUPFAM" id="SSF53850">
    <property type="entry name" value="Periplasmic binding protein-like II"/>
    <property type="match status" value="1"/>
</dbReference>
<evidence type="ECO:0000313" key="2">
    <source>
        <dbReference type="EMBL" id="MEJ8845818.1"/>
    </source>
</evidence>
<dbReference type="InterPro" id="IPR042100">
    <property type="entry name" value="Bug_dom1"/>
</dbReference>
<protein>
    <submittedName>
        <fullName evidence="2">Tripartite tricarboxylate transporter substrate binding protein</fullName>
    </submittedName>
</protein>
<dbReference type="PANTHER" id="PTHR42928:SF5">
    <property type="entry name" value="BLR1237 PROTEIN"/>
    <property type="match status" value="1"/>
</dbReference>
<dbReference type="PIRSF" id="PIRSF017082">
    <property type="entry name" value="YflP"/>
    <property type="match status" value="1"/>
</dbReference>
<proteinExistence type="inferred from homology"/>
<reference evidence="2 3" key="1">
    <citation type="submission" date="2024-03" db="EMBL/GenBank/DDBJ databases">
        <title>Novel species of the genus Variovorax.</title>
        <authorList>
            <person name="Liu Q."/>
            <person name="Xin Y.-H."/>
        </authorList>
    </citation>
    <scope>NUCLEOTIDE SEQUENCE [LARGE SCALE GENOMIC DNA]</scope>
    <source>
        <strain evidence="2 3">KACC 18900</strain>
    </source>
</reference>
<comment type="caution">
    <text evidence="2">The sequence shown here is derived from an EMBL/GenBank/DDBJ whole genome shotgun (WGS) entry which is preliminary data.</text>
</comment>